<reference evidence="1" key="1">
    <citation type="journal article" date="2015" name="Nature">
        <title>Complex archaea that bridge the gap between prokaryotes and eukaryotes.</title>
        <authorList>
            <person name="Spang A."/>
            <person name="Saw J.H."/>
            <person name="Jorgensen S.L."/>
            <person name="Zaremba-Niedzwiedzka K."/>
            <person name="Martijn J."/>
            <person name="Lind A.E."/>
            <person name="van Eijk R."/>
            <person name="Schleper C."/>
            <person name="Guy L."/>
            <person name="Ettema T.J."/>
        </authorList>
    </citation>
    <scope>NUCLEOTIDE SEQUENCE</scope>
</reference>
<name>A0A0F9XAI1_9ZZZZ</name>
<dbReference type="EMBL" id="LAZR01000126">
    <property type="protein sequence ID" value="KKN88673.1"/>
    <property type="molecule type" value="Genomic_DNA"/>
</dbReference>
<dbReference type="AlphaFoldDB" id="A0A0F9XAI1"/>
<gene>
    <name evidence="1" type="ORF">LCGC14_0245640</name>
</gene>
<comment type="caution">
    <text evidence="1">The sequence shown here is derived from an EMBL/GenBank/DDBJ whole genome shotgun (WGS) entry which is preliminary data.</text>
</comment>
<proteinExistence type="predicted"/>
<evidence type="ECO:0000313" key="1">
    <source>
        <dbReference type="EMBL" id="KKN88673.1"/>
    </source>
</evidence>
<sequence length="87" mass="10602">MKRRGFFKELVTGVAVIAVTPAVLATDRNWPEVSELESRKVHVTFKNKQYWIDWEAWQKQEEWMEKKEQEIFDTYNIYGLHLDSYRY</sequence>
<protein>
    <submittedName>
        <fullName evidence="1">Uncharacterized protein</fullName>
    </submittedName>
</protein>
<accession>A0A0F9XAI1</accession>
<organism evidence="1">
    <name type="scientific">marine sediment metagenome</name>
    <dbReference type="NCBI Taxonomy" id="412755"/>
    <lineage>
        <taxon>unclassified sequences</taxon>
        <taxon>metagenomes</taxon>
        <taxon>ecological metagenomes</taxon>
    </lineage>
</organism>